<dbReference type="EMBL" id="JBHSJB010000008">
    <property type="protein sequence ID" value="MFC5054149.1"/>
    <property type="molecule type" value="Genomic_DNA"/>
</dbReference>
<keyword evidence="2" id="KW-0560">Oxidoreductase</keyword>
<feature type="region of interest" description="Disordered" evidence="1">
    <location>
        <begin position="1"/>
        <end position="26"/>
    </location>
</feature>
<proteinExistence type="predicted"/>
<dbReference type="GO" id="GO:0016491">
    <property type="term" value="F:oxidoreductase activity"/>
    <property type="evidence" value="ECO:0007669"/>
    <property type="project" value="UniProtKB-KW"/>
</dbReference>
<evidence type="ECO:0000313" key="3">
    <source>
        <dbReference type="Proteomes" id="UP001595833"/>
    </source>
</evidence>
<dbReference type="PANTHER" id="PTHR34071:SF2">
    <property type="entry name" value="FLAVIN-NUCLEOTIDE-BINDING PROTEIN"/>
    <property type="match status" value="1"/>
</dbReference>
<comment type="caution">
    <text evidence="2">The sequence shown here is derived from an EMBL/GenBank/DDBJ whole genome shotgun (WGS) entry which is preliminary data.</text>
</comment>
<evidence type="ECO:0000313" key="2">
    <source>
        <dbReference type="EMBL" id="MFC5054149.1"/>
    </source>
</evidence>
<dbReference type="Gene3D" id="2.30.110.10">
    <property type="entry name" value="Electron Transport, Fmn-binding Protein, Chain A"/>
    <property type="match status" value="1"/>
</dbReference>
<feature type="compositionally biased region" description="Basic and acidic residues" evidence="1">
    <location>
        <begin position="1"/>
        <end position="14"/>
    </location>
</feature>
<dbReference type="Pfam" id="PF12900">
    <property type="entry name" value="Pyridox_ox_2"/>
    <property type="match status" value="1"/>
</dbReference>
<dbReference type="EC" id="1.-.-.-" evidence="2"/>
<dbReference type="InterPro" id="IPR024747">
    <property type="entry name" value="Pyridox_Oxase-rel"/>
</dbReference>
<keyword evidence="3" id="KW-1185">Reference proteome</keyword>
<reference evidence="3" key="1">
    <citation type="journal article" date="2019" name="Int. J. Syst. Evol. Microbiol.">
        <title>The Global Catalogue of Microorganisms (GCM) 10K type strain sequencing project: providing services to taxonomists for standard genome sequencing and annotation.</title>
        <authorList>
            <consortium name="The Broad Institute Genomics Platform"/>
            <consortium name="The Broad Institute Genome Sequencing Center for Infectious Disease"/>
            <person name="Wu L."/>
            <person name="Ma J."/>
        </authorList>
    </citation>
    <scope>NUCLEOTIDE SEQUENCE [LARGE SCALE GENOMIC DNA]</scope>
    <source>
        <strain evidence="3">KCTC 12848</strain>
    </source>
</reference>
<dbReference type="RefSeq" id="WP_344038612.1">
    <property type="nucleotide sequence ID" value="NZ_BAAAKE010000012.1"/>
</dbReference>
<evidence type="ECO:0000256" key="1">
    <source>
        <dbReference type="SAM" id="MobiDB-lite"/>
    </source>
</evidence>
<accession>A0ABV9XYC2</accession>
<dbReference type="InterPro" id="IPR012349">
    <property type="entry name" value="Split_barrel_FMN-bd"/>
</dbReference>
<protein>
    <submittedName>
        <fullName evidence="2">Pyridoxamine 5'-phosphate oxidase family protein</fullName>
        <ecNumber evidence="2">1.-.-.-</ecNumber>
    </submittedName>
</protein>
<sequence>MSLREPGEENDPYRPHRLTKPSVNYSSGQVSYDKQVAESILDDTFHCQIAYFDPEEEVVRIVPRQYGRSRDGDFLYVHGPGDYPDQHAEPPVEHSSRLYRLVRSGKVRKVTVSVAIVDALVPAQAAPEAVLSYRSVVIFGRACAVLEGGAGGEKCSALHTITNHIMPGYADHSRKADKEELGHVGVIRIDFEHVSSKVRNGGPPASDDSSTHWAGVVPVRQVYGPPITAPDLRGRVPVPEYVKNLTGSRGAHELVVDPRKHSDEPRRLPGAPRI</sequence>
<organism evidence="2 3">
    <name type="scientific">Saccharothrix xinjiangensis</name>
    <dbReference type="NCBI Taxonomy" id="204798"/>
    <lineage>
        <taxon>Bacteria</taxon>
        <taxon>Bacillati</taxon>
        <taxon>Actinomycetota</taxon>
        <taxon>Actinomycetes</taxon>
        <taxon>Pseudonocardiales</taxon>
        <taxon>Pseudonocardiaceae</taxon>
        <taxon>Saccharothrix</taxon>
    </lineage>
</organism>
<gene>
    <name evidence="2" type="ORF">ACFPFM_10300</name>
</gene>
<dbReference type="Proteomes" id="UP001595833">
    <property type="component" value="Unassembled WGS sequence"/>
</dbReference>
<dbReference type="PANTHER" id="PTHR34071">
    <property type="entry name" value="5-NITROIMIDAZOLE ANTIBIOTICS RESISTANCE PROTEIN, NIMA-FAMILY-RELATED PROTEIN-RELATED"/>
    <property type="match status" value="1"/>
</dbReference>
<name>A0ABV9XYC2_9PSEU</name>
<dbReference type="SUPFAM" id="SSF50475">
    <property type="entry name" value="FMN-binding split barrel"/>
    <property type="match status" value="1"/>
</dbReference>